<dbReference type="HOGENOM" id="CLU_911494_0_0_11"/>
<keyword evidence="3" id="KW-1185">Reference proteome</keyword>
<name>W5VZ17_9PSEU</name>
<dbReference type="GO" id="GO:0005507">
    <property type="term" value="F:copper ion binding"/>
    <property type="evidence" value="ECO:0007669"/>
    <property type="project" value="InterPro"/>
</dbReference>
<feature type="signal peptide" evidence="1">
    <location>
        <begin position="1"/>
        <end position="32"/>
    </location>
</feature>
<dbReference type="eggNOG" id="ENOG50333PP">
    <property type="taxonomic scope" value="Bacteria"/>
</dbReference>
<dbReference type="KEGG" id="kal:KALB_769"/>
<dbReference type="Proteomes" id="UP000019225">
    <property type="component" value="Chromosome"/>
</dbReference>
<sequence>MRSYLVAMRPRTRLALVMSALLVLGLAPSAQATEPFLLPDLRQAPVGCPGGYRGDPVQCKDWDVCMVADVSNPNAPCVRDGEVRAVRLRFTSAEENIGDGPLLFYGHRDSTAQPEMTVRQAFQVGYHGNIPRSYDQAQRSSRTSAYYEPAPAHVHWHLLHFERFQLRTLSGNTLVTDRKNGFCLGDRYSPADADTMPHRVHEGDTPEAQLHEFLGPNMCGHHNPQALDVTEGISVGSGDDYTYKVDFQWLDITTVPSGIYTLVNTVNPERTLIEKDYGNDSSSVALSIQWPGAAKAAPARITAPPVVQLLRSCPGEEFCAA</sequence>
<feature type="chain" id="PRO_5004874747" evidence="1">
    <location>
        <begin position="33"/>
        <end position="321"/>
    </location>
</feature>
<accession>W5VZ17</accession>
<dbReference type="AlphaFoldDB" id="W5VZ17"/>
<reference evidence="2 3" key="1">
    <citation type="journal article" date="2014" name="BMC Genomics">
        <title>Complete genome sequence of producer of the glycopeptide antibiotic Aculeximycin Kutzneria albida DSM 43870T, a representative of minor genus of Pseudonocardiaceae.</title>
        <authorList>
            <person name="Rebets Y."/>
            <person name="Tokovenko B."/>
            <person name="Lushchyk I."/>
            <person name="Ruckert C."/>
            <person name="Zaburannyi N."/>
            <person name="Bechthold A."/>
            <person name="Kalinowski J."/>
            <person name="Luzhetskyy A."/>
        </authorList>
    </citation>
    <scope>NUCLEOTIDE SEQUENCE [LARGE SCALE GENOMIC DNA]</scope>
    <source>
        <strain evidence="2">DSM 43870</strain>
    </source>
</reference>
<dbReference type="InterPro" id="IPR001695">
    <property type="entry name" value="Lysyl_oxidase"/>
</dbReference>
<evidence type="ECO:0000313" key="3">
    <source>
        <dbReference type="Proteomes" id="UP000019225"/>
    </source>
</evidence>
<proteinExistence type="predicted"/>
<evidence type="ECO:0000256" key="1">
    <source>
        <dbReference type="SAM" id="SignalP"/>
    </source>
</evidence>
<dbReference type="PATRIC" id="fig|1449976.3.peg.772"/>
<organism evidence="2 3">
    <name type="scientific">Kutzneria albida DSM 43870</name>
    <dbReference type="NCBI Taxonomy" id="1449976"/>
    <lineage>
        <taxon>Bacteria</taxon>
        <taxon>Bacillati</taxon>
        <taxon>Actinomycetota</taxon>
        <taxon>Actinomycetes</taxon>
        <taxon>Pseudonocardiales</taxon>
        <taxon>Pseudonocardiaceae</taxon>
        <taxon>Kutzneria</taxon>
    </lineage>
</organism>
<protein>
    <submittedName>
        <fullName evidence="2">Lysyl oxidase-like protein</fullName>
    </submittedName>
</protein>
<dbReference type="GO" id="GO:0016641">
    <property type="term" value="F:oxidoreductase activity, acting on the CH-NH2 group of donors, oxygen as acceptor"/>
    <property type="evidence" value="ECO:0007669"/>
    <property type="project" value="InterPro"/>
</dbReference>
<gene>
    <name evidence="2" type="ORF">KALB_769</name>
</gene>
<dbReference type="EMBL" id="CP007155">
    <property type="protein sequence ID" value="AHH94143.1"/>
    <property type="molecule type" value="Genomic_DNA"/>
</dbReference>
<dbReference type="STRING" id="1449976.KALB_769"/>
<dbReference type="Pfam" id="PF01186">
    <property type="entry name" value="Lysyl_oxidase"/>
    <property type="match status" value="1"/>
</dbReference>
<keyword evidence="1" id="KW-0732">Signal</keyword>
<evidence type="ECO:0000313" key="2">
    <source>
        <dbReference type="EMBL" id="AHH94143.1"/>
    </source>
</evidence>